<dbReference type="SUPFAM" id="SSF53335">
    <property type="entry name" value="S-adenosyl-L-methionine-dependent methyltransferases"/>
    <property type="match status" value="1"/>
</dbReference>
<dbReference type="Proteomes" id="UP001612741">
    <property type="component" value="Unassembled WGS sequence"/>
</dbReference>
<accession>A0ABW7YN86</accession>
<dbReference type="PANTHER" id="PTHR44068">
    <property type="entry name" value="ZGC:194242"/>
    <property type="match status" value="1"/>
</dbReference>
<evidence type="ECO:0000256" key="1">
    <source>
        <dbReference type="ARBA" id="ARBA00022679"/>
    </source>
</evidence>
<evidence type="ECO:0000313" key="4">
    <source>
        <dbReference type="Proteomes" id="UP001612741"/>
    </source>
</evidence>
<evidence type="ECO:0000259" key="2">
    <source>
        <dbReference type="Pfam" id="PF08241"/>
    </source>
</evidence>
<dbReference type="InterPro" id="IPR050447">
    <property type="entry name" value="Erg6_SMT_methyltransf"/>
</dbReference>
<dbReference type="EC" id="2.1.1.-" evidence="3"/>
<dbReference type="RefSeq" id="WP_397080125.1">
    <property type="nucleotide sequence ID" value="NZ_JBITGY010000002.1"/>
</dbReference>
<dbReference type="GO" id="GO:0032259">
    <property type="term" value="P:methylation"/>
    <property type="evidence" value="ECO:0007669"/>
    <property type="project" value="UniProtKB-KW"/>
</dbReference>
<proteinExistence type="predicted"/>
<dbReference type="PANTHER" id="PTHR44068:SF11">
    <property type="entry name" value="GERANYL DIPHOSPHATE 2-C-METHYLTRANSFERASE"/>
    <property type="match status" value="1"/>
</dbReference>
<dbReference type="CDD" id="cd02440">
    <property type="entry name" value="AdoMet_MTases"/>
    <property type="match status" value="1"/>
</dbReference>
<name>A0ABW7YN86_9ACTN</name>
<organism evidence="3 4">
    <name type="scientific">Nonomuraea typhae</name>
    <dbReference type="NCBI Taxonomy" id="2603600"/>
    <lineage>
        <taxon>Bacteria</taxon>
        <taxon>Bacillati</taxon>
        <taxon>Actinomycetota</taxon>
        <taxon>Actinomycetes</taxon>
        <taxon>Streptosporangiales</taxon>
        <taxon>Streptosporangiaceae</taxon>
        <taxon>Nonomuraea</taxon>
    </lineage>
</organism>
<keyword evidence="3" id="KW-0489">Methyltransferase</keyword>
<dbReference type="InterPro" id="IPR029063">
    <property type="entry name" value="SAM-dependent_MTases_sf"/>
</dbReference>
<feature type="domain" description="Methyltransferase type 11" evidence="2">
    <location>
        <begin position="65"/>
        <end position="162"/>
    </location>
</feature>
<dbReference type="Gene3D" id="3.40.50.150">
    <property type="entry name" value="Vaccinia Virus protein VP39"/>
    <property type="match status" value="1"/>
</dbReference>
<keyword evidence="4" id="KW-1185">Reference proteome</keyword>
<reference evidence="3 4" key="1">
    <citation type="submission" date="2024-10" db="EMBL/GenBank/DDBJ databases">
        <title>The Natural Products Discovery Center: Release of the First 8490 Sequenced Strains for Exploring Actinobacteria Biosynthetic Diversity.</title>
        <authorList>
            <person name="Kalkreuter E."/>
            <person name="Kautsar S.A."/>
            <person name="Yang D."/>
            <person name="Bader C.D."/>
            <person name="Teijaro C.N."/>
            <person name="Fluegel L."/>
            <person name="Davis C.M."/>
            <person name="Simpson J.R."/>
            <person name="Lauterbach L."/>
            <person name="Steele A.D."/>
            <person name="Gui C."/>
            <person name="Meng S."/>
            <person name="Li G."/>
            <person name="Viehrig K."/>
            <person name="Ye F."/>
            <person name="Su P."/>
            <person name="Kiefer A.F."/>
            <person name="Nichols A."/>
            <person name="Cepeda A.J."/>
            <person name="Yan W."/>
            <person name="Fan B."/>
            <person name="Jiang Y."/>
            <person name="Adhikari A."/>
            <person name="Zheng C.-J."/>
            <person name="Schuster L."/>
            <person name="Cowan T.M."/>
            <person name="Smanski M.J."/>
            <person name="Chevrette M.G."/>
            <person name="De Carvalho L.P.S."/>
            <person name="Shen B."/>
        </authorList>
    </citation>
    <scope>NUCLEOTIDE SEQUENCE [LARGE SCALE GENOMIC DNA]</scope>
    <source>
        <strain evidence="3 4">NPDC050545</strain>
    </source>
</reference>
<dbReference type="Pfam" id="PF08241">
    <property type="entry name" value="Methyltransf_11"/>
    <property type="match status" value="1"/>
</dbReference>
<dbReference type="InterPro" id="IPR013216">
    <property type="entry name" value="Methyltransf_11"/>
</dbReference>
<keyword evidence="1 3" id="KW-0808">Transferase</keyword>
<comment type="caution">
    <text evidence="3">The sequence shown here is derived from an EMBL/GenBank/DDBJ whole genome shotgun (WGS) entry which is preliminary data.</text>
</comment>
<evidence type="ECO:0000313" key="3">
    <source>
        <dbReference type="EMBL" id="MFI6497356.1"/>
    </source>
</evidence>
<gene>
    <name evidence="3" type="ORF">ACIBG2_08235</name>
</gene>
<dbReference type="GO" id="GO:0008168">
    <property type="term" value="F:methyltransferase activity"/>
    <property type="evidence" value="ECO:0007669"/>
    <property type="project" value="UniProtKB-KW"/>
</dbReference>
<protein>
    <submittedName>
        <fullName evidence="3">Class I SAM-dependent methyltransferase</fullName>
        <ecNumber evidence="3">2.1.1.-</ecNumber>
    </submittedName>
</protein>
<sequence length="246" mass="26280">MNETAEDRYAGFYARQLSSPTLARIYREVYGDDHPEELRPFGFVTRTDLARMADLLELRPGTLLLDLGCGRGGPGIALARAAGARLLGLDPLGVAVEGARELSVTLGLPGARFAVGGFTGTGLEAGSCDAVLSVDALWMVWNKRAAFAEVARVLRPGGRFVFSTWEPSYVDHARLLAGAGFTVTAKEEAERWLERQLRVYELVCSESAALEAELGPGASVLLEEARDTPASLPSSPRVIMAATKAG</sequence>
<dbReference type="EMBL" id="JBITGY010000002">
    <property type="protein sequence ID" value="MFI6497356.1"/>
    <property type="molecule type" value="Genomic_DNA"/>
</dbReference>